<gene>
    <name evidence="11" type="ordered locus">CTN_1302</name>
</gene>
<dbReference type="SUPFAM" id="SSF49785">
    <property type="entry name" value="Galactose-binding domain-like"/>
    <property type="match status" value="2"/>
</dbReference>
<evidence type="ECO:0000256" key="5">
    <source>
        <dbReference type="ARBA" id="ARBA00023277"/>
    </source>
</evidence>
<dbReference type="Pfam" id="PF06452">
    <property type="entry name" value="CBM9_1"/>
    <property type="match status" value="2"/>
</dbReference>
<keyword evidence="3" id="KW-0677">Repeat</keyword>
<evidence type="ECO:0000256" key="6">
    <source>
        <dbReference type="ARBA" id="ARBA00023295"/>
    </source>
</evidence>
<evidence type="ECO:0000259" key="10">
    <source>
        <dbReference type="PROSITE" id="PS51760"/>
    </source>
</evidence>
<reference evidence="11 12" key="1">
    <citation type="journal article" date="2009" name="Biosci. Biotechnol. Biochem.">
        <title>WeGAS: a web-based microbial genome annotation system.</title>
        <authorList>
            <person name="Lee D."/>
            <person name="Seo H."/>
            <person name="Park C."/>
            <person name="Park K."/>
        </authorList>
    </citation>
    <scope>NUCLEOTIDE SEQUENCE [LARGE SCALE GENOMIC DNA]</scope>
    <source>
        <strain evidence="12">ATCC 49049 / DSM 4359 / NBRC 107923 / NS-E</strain>
    </source>
</reference>
<protein>
    <recommendedName>
        <fullName evidence="9">Beta-xylanase</fullName>
        <ecNumber evidence="9">3.2.1.8</ecNumber>
    </recommendedName>
</protein>
<keyword evidence="7 9" id="KW-0624">Polysaccharide degradation</keyword>
<dbReference type="AlphaFoldDB" id="B9K945"/>
<dbReference type="Pfam" id="PF02018">
    <property type="entry name" value="CBM_4_9"/>
    <property type="match status" value="2"/>
</dbReference>
<evidence type="ECO:0000256" key="3">
    <source>
        <dbReference type="ARBA" id="ARBA00022737"/>
    </source>
</evidence>
<organism evidence="11 12">
    <name type="scientific">Thermotoga neapolitana (strain ATCC 49049 / DSM 4359 / NBRC 107923 / NS-E)</name>
    <dbReference type="NCBI Taxonomy" id="309803"/>
    <lineage>
        <taxon>Bacteria</taxon>
        <taxon>Thermotogati</taxon>
        <taxon>Thermotogota</taxon>
        <taxon>Thermotogae</taxon>
        <taxon>Thermotogales</taxon>
        <taxon>Thermotogaceae</taxon>
        <taxon>Thermotoga</taxon>
    </lineage>
</organism>
<accession>B9K945</accession>
<proteinExistence type="inferred from homology"/>
<dbReference type="CDD" id="cd00005">
    <property type="entry name" value="CBM9_like_1"/>
    <property type="match status" value="1"/>
</dbReference>
<dbReference type="Gene3D" id="2.60.40.1190">
    <property type="match status" value="2"/>
</dbReference>
<dbReference type="GO" id="GO:0030246">
    <property type="term" value="F:carbohydrate binding"/>
    <property type="evidence" value="ECO:0007669"/>
    <property type="project" value="InterPro"/>
</dbReference>
<dbReference type="Pfam" id="PF00331">
    <property type="entry name" value="Glyco_hydro_10"/>
    <property type="match status" value="1"/>
</dbReference>
<dbReference type="CAZy" id="GH10">
    <property type="family name" value="Glycoside Hydrolase Family 10"/>
</dbReference>
<dbReference type="InterPro" id="IPR031158">
    <property type="entry name" value="GH10_AS"/>
</dbReference>
<dbReference type="InterPro" id="IPR003305">
    <property type="entry name" value="CenC_carb-bd"/>
</dbReference>
<dbReference type="SUPFAM" id="SSF51445">
    <property type="entry name" value="(Trans)glycosidases"/>
    <property type="match status" value="1"/>
</dbReference>
<dbReference type="PANTHER" id="PTHR31490:SF90">
    <property type="entry name" value="ENDO-1,4-BETA-XYLANASE A"/>
    <property type="match status" value="1"/>
</dbReference>
<feature type="domain" description="GH10" evidence="10">
    <location>
        <begin position="327"/>
        <end position="655"/>
    </location>
</feature>
<dbReference type="PRINTS" id="PR00134">
    <property type="entry name" value="GLHYDRLASE10"/>
</dbReference>
<evidence type="ECO:0000256" key="1">
    <source>
        <dbReference type="ARBA" id="ARBA00007495"/>
    </source>
</evidence>
<dbReference type="SMART" id="SM00633">
    <property type="entry name" value="Glyco_10"/>
    <property type="match status" value="1"/>
</dbReference>
<dbReference type="STRING" id="309803.CTN_1302"/>
<dbReference type="InterPro" id="IPR017853">
    <property type="entry name" value="GH"/>
</dbReference>
<comment type="similarity">
    <text evidence="1 9">Belongs to the glycosyl hydrolase 10 (cellulase F) family.</text>
</comment>
<evidence type="ECO:0000256" key="8">
    <source>
        <dbReference type="PROSITE-ProRule" id="PRU10061"/>
    </source>
</evidence>
<evidence type="ECO:0000313" key="12">
    <source>
        <dbReference type="Proteomes" id="UP000000445"/>
    </source>
</evidence>
<name>B9K945_THENN</name>
<dbReference type="PROSITE" id="PS00591">
    <property type="entry name" value="GH10_1"/>
    <property type="match status" value="1"/>
</dbReference>
<dbReference type="eggNOG" id="COG3693">
    <property type="taxonomic scope" value="Bacteria"/>
</dbReference>
<dbReference type="InterPro" id="IPR001000">
    <property type="entry name" value="GH10_dom"/>
</dbReference>
<dbReference type="HOGENOM" id="CLU_001408_1_0_0"/>
<dbReference type="KEGG" id="tna:CTN_1302"/>
<dbReference type="PANTHER" id="PTHR31490">
    <property type="entry name" value="GLYCOSYL HYDROLASE"/>
    <property type="match status" value="1"/>
</dbReference>
<dbReference type="InterPro" id="IPR044846">
    <property type="entry name" value="GH10"/>
</dbReference>
<evidence type="ECO:0000256" key="7">
    <source>
        <dbReference type="ARBA" id="ARBA00023326"/>
    </source>
</evidence>
<dbReference type="EMBL" id="CP000916">
    <property type="protein sequence ID" value="ACM23478.1"/>
    <property type="molecule type" value="Genomic_DNA"/>
</dbReference>
<dbReference type="CAZy" id="CBM22">
    <property type="family name" value="Carbohydrate-Binding Module Family 22"/>
</dbReference>
<comment type="catalytic activity">
    <reaction evidence="9">
        <text>Endohydrolysis of (1-&gt;4)-beta-D-xylosidic linkages in xylans.</text>
        <dbReference type="EC" id="3.2.1.8"/>
    </reaction>
</comment>
<dbReference type="CDD" id="cd00241">
    <property type="entry name" value="DOMON_like"/>
    <property type="match status" value="1"/>
</dbReference>
<dbReference type="CAZy" id="CBM9">
    <property type="family name" value="Carbohydrate-Binding Module Family 9"/>
</dbReference>
<dbReference type="InterPro" id="IPR008979">
    <property type="entry name" value="Galactose-bd-like_sf"/>
</dbReference>
<dbReference type="Proteomes" id="UP000000445">
    <property type="component" value="Chromosome"/>
</dbReference>
<keyword evidence="4 9" id="KW-0378">Hydrolase</keyword>
<evidence type="ECO:0000256" key="4">
    <source>
        <dbReference type="ARBA" id="ARBA00022801"/>
    </source>
</evidence>
<dbReference type="InterPro" id="IPR010502">
    <property type="entry name" value="Carb-bd_dom_fam9"/>
</dbReference>
<keyword evidence="6 9" id="KW-0326">Glycosidase</keyword>
<dbReference type="Gene3D" id="2.60.120.260">
    <property type="entry name" value="Galactose-binding domain-like"/>
    <property type="match status" value="2"/>
</dbReference>
<sequence>MRSLLRLCLFLVLVSALVTGGEIMNFEREEEGVSPFGRAVVTLSQDVSFRGVYSLKVDGRTSLWDGVEFDLTGKVSPGKEYRVFFYVYQTSNTPQLFSVLSRVVDESGERYEILLDKVVTPDVWKKMELIFTSPQRAEKFSLIVASPERTNFPFYIDELQLSSPDEVQEPPPVLHCSFESETAEGWIPRGNAKLQVTSRVSHTGRNALFISERSASWEGTQFDLKSIVKPGKTYTFEMWVYQDSGSPVGILMRMTRKFENEITTKHPIWLYGRTVPSGKWVKLFGIFGLPEGIDVDQLVLYVYTDGSNTDFYVDDVKIYDKPLVSFEEDVPSLKEIFKDQFKIGAGISEKSILTPFDLEFLKKHFNSVTERNNMKPVNLLAGVENGRLKFDFSLADLFVDTALKNGISVRGHTLVWHNQTPEWFFKDENGNLLSKEEMTERLREYIHTVVGHFKGKVYAWDVVNEAVDPNQPDGLRRSTWYQIMGPDYIELAFRFAREADPNAKLFYNDYNTFEPKKRDIIYNLVKSLKEKGLIDGIGMQCHISLATDIRQIEEAIKKFSTIPGIEIHITELDISVYRDSTSNYSEAPRTALIEQAHKMAQLFKIFKKYSNVITNVTFWGLKDDYSWRATRRNDWPLIFDKDYQAKLAYWAIVAPEVLPPLPKESKISEGEAVVVGMMDDSYMMSKPIEIYDEEGNVKATIRAIWKDSTIYVYGEVQDATKKPAEDGVAIFINPNNERTPYLQPDDTYVVLWTNWKSEVNREDVEVKKFVGPGFRRYSFEMSITIPGVEFKKDSYIGFDVAVIDDGKWYSWSDTTNSQKTNTMNYGTLKLEGVMVATAKYGTPVIDGEIDDIWNTTEEIETKSVAMGSLEKNATAKVRVLWDEENLYVLAIVKDPVLNKDNSNPWEQDSVEIFIDENNHKTGYYEDDDAQFRVNYMNEQSFGTGASAARFKTAVKLIEGGYIVEAAIKWKTIKPSPNTVIGFNVQVNDANEKGQRVGIISWSDPTNNSWRDPSKFGNLKLLK</sequence>
<evidence type="ECO:0000256" key="2">
    <source>
        <dbReference type="ARBA" id="ARBA00022729"/>
    </source>
</evidence>
<keyword evidence="5 9" id="KW-0119">Carbohydrate metabolism</keyword>
<dbReference type="PROSITE" id="PS51760">
    <property type="entry name" value="GH10_2"/>
    <property type="match status" value="1"/>
</dbReference>
<dbReference type="EC" id="3.2.1.8" evidence="9"/>
<evidence type="ECO:0000313" key="11">
    <source>
        <dbReference type="EMBL" id="ACM23478.1"/>
    </source>
</evidence>
<dbReference type="SUPFAM" id="SSF49344">
    <property type="entry name" value="CBD9-like"/>
    <property type="match status" value="2"/>
</dbReference>
<evidence type="ECO:0000256" key="9">
    <source>
        <dbReference type="RuleBase" id="RU361174"/>
    </source>
</evidence>
<dbReference type="Gene3D" id="3.20.20.80">
    <property type="entry name" value="Glycosidases"/>
    <property type="match status" value="1"/>
</dbReference>
<dbReference type="RefSeq" id="WP_015919776.1">
    <property type="nucleotide sequence ID" value="NC_011978.1"/>
</dbReference>
<feature type="active site" description="Nucleophile" evidence="8">
    <location>
        <position position="571"/>
    </location>
</feature>
<dbReference type="GO" id="GO:0045493">
    <property type="term" value="P:xylan catabolic process"/>
    <property type="evidence" value="ECO:0007669"/>
    <property type="project" value="UniProtKB-KW"/>
</dbReference>
<keyword evidence="2" id="KW-0732">Signal</keyword>
<keyword evidence="12" id="KW-1185">Reference proteome</keyword>
<dbReference type="GO" id="GO:0031176">
    <property type="term" value="F:endo-1,4-beta-xylanase activity"/>
    <property type="evidence" value="ECO:0007669"/>
    <property type="project" value="UniProtKB-EC"/>
</dbReference>